<keyword evidence="2" id="KW-1185">Reference proteome</keyword>
<proteinExistence type="predicted"/>
<name>A0ABR0CXV3_9LAMI</name>
<reference evidence="1 2" key="1">
    <citation type="journal article" date="2023" name="bioRxiv">
        <title>Genome report: Whole genome sequence and annotation of Penstemon davidsonii.</title>
        <authorList>
            <person name="Ostevik K.L."/>
            <person name="Alabady M."/>
            <person name="Zhang M."/>
            <person name="Rausher M.D."/>
        </authorList>
    </citation>
    <scope>NUCLEOTIDE SEQUENCE [LARGE SCALE GENOMIC DNA]</scope>
    <source>
        <strain evidence="1">DNT005</strain>
        <tissue evidence="1">Whole leaf</tissue>
    </source>
</reference>
<evidence type="ECO:0000313" key="2">
    <source>
        <dbReference type="Proteomes" id="UP001291926"/>
    </source>
</evidence>
<dbReference type="InterPro" id="IPR022398">
    <property type="entry name" value="Peptidase_S8_His-AS"/>
</dbReference>
<dbReference type="Proteomes" id="UP001291926">
    <property type="component" value="Unassembled WGS sequence"/>
</dbReference>
<evidence type="ECO:0000313" key="1">
    <source>
        <dbReference type="EMBL" id="KAK4481408.1"/>
    </source>
</evidence>
<gene>
    <name evidence="1" type="ORF">RD792_012298</name>
</gene>
<accession>A0ABR0CXV3</accession>
<dbReference type="PROSITE" id="PS00137">
    <property type="entry name" value="SUBTILASE_HIS"/>
    <property type="match status" value="1"/>
</dbReference>
<comment type="caution">
    <text evidence="1">The sequence shown here is derived from an EMBL/GenBank/DDBJ whole genome shotgun (WGS) entry which is preliminary data.</text>
</comment>
<protein>
    <recommendedName>
        <fullName evidence="3">Peptidase S8/S53 domain-containing protein</fullName>
    </recommendedName>
</protein>
<dbReference type="InterPro" id="IPR036852">
    <property type="entry name" value="Peptidase_S8/S53_dom_sf"/>
</dbReference>
<dbReference type="Gene3D" id="3.40.50.200">
    <property type="entry name" value="Peptidase S8/S53 domain"/>
    <property type="match status" value="1"/>
</dbReference>
<organism evidence="1 2">
    <name type="scientific">Penstemon davidsonii</name>
    <dbReference type="NCBI Taxonomy" id="160366"/>
    <lineage>
        <taxon>Eukaryota</taxon>
        <taxon>Viridiplantae</taxon>
        <taxon>Streptophyta</taxon>
        <taxon>Embryophyta</taxon>
        <taxon>Tracheophyta</taxon>
        <taxon>Spermatophyta</taxon>
        <taxon>Magnoliopsida</taxon>
        <taxon>eudicotyledons</taxon>
        <taxon>Gunneridae</taxon>
        <taxon>Pentapetalae</taxon>
        <taxon>asterids</taxon>
        <taxon>lamiids</taxon>
        <taxon>Lamiales</taxon>
        <taxon>Plantaginaceae</taxon>
        <taxon>Cheloneae</taxon>
        <taxon>Penstemon</taxon>
    </lineage>
</organism>
<evidence type="ECO:0008006" key="3">
    <source>
        <dbReference type="Google" id="ProtNLM"/>
    </source>
</evidence>
<sequence length="144" mass="15745">MAACEANYYSRDVIRPDLSRSSYYSRDAVHADYCSPRVTSNVFRTGPDSEPVSQLATGFTGRTAGIWARGAEFLTDDDVGPGSITLGVEQCMEGRDFSSSNCNRDDLGHGTHVASTAAGRQVSNSAYYDLAEWDGHRGDHRLRE</sequence>
<dbReference type="SUPFAM" id="SSF52743">
    <property type="entry name" value="Subtilisin-like"/>
    <property type="match status" value="1"/>
</dbReference>
<dbReference type="EMBL" id="JAYDYQ010002685">
    <property type="protein sequence ID" value="KAK4481408.1"/>
    <property type="molecule type" value="Genomic_DNA"/>
</dbReference>